<dbReference type="RefSeq" id="WP_094531371.1">
    <property type="nucleotide sequence ID" value="NZ_NHPJ01000070.1"/>
</dbReference>
<dbReference type="PROSITE" id="PS51257">
    <property type="entry name" value="PROKAR_LIPOPROTEIN"/>
    <property type="match status" value="1"/>
</dbReference>
<organism evidence="1 2">
    <name type="scientific">Halorubrum halodurans</name>
    <dbReference type="NCBI Taxonomy" id="1383851"/>
    <lineage>
        <taxon>Archaea</taxon>
        <taxon>Methanobacteriati</taxon>
        <taxon>Methanobacteriota</taxon>
        <taxon>Stenosarchaea group</taxon>
        <taxon>Halobacteria</taxon>
        <taxon>Halobacteriales</taxon>
        <taxon>Haloferacaceae</taxon>
        <taxon>Halorubrum</taxon>
    </lineage>
</organism>
<evidence type="ECO:0000313" key="2">
    <source>
        <dbReference type="Proteomes" id="UP000216308"/>
    </source>
</evidence>
<sequence>MTSRRSLLAGIGGAGAAALAGCTGVVPWRDDGTDRADVALAPDAVEPVERSPSPFPVAVPESLAAAHGTRARELLGAVPADPSLPNAAVERELRNERERAADRIENGSDRPWPTDRLAGWRAIRSDAATVRGAHRAATGEDDSEAVRGRRRAAREDLASFVAAHEYRARSPLEATLVHAPVEDLVATCRRRVRPVRTYPADPVARPFRAGEAVGWIEGARATLDDATGLLETYRARRDGTDSWWSSLIASARRLRLAVDRERTTVGRFLERDDPPVDEDLRGTPARRLLVEASRRAERLSEDVEERVDDGAVATAAVGAGRALAAIETLSTAVEGVRDGAYRDRVTAESVGRAADRARESLAGVAAADDPRLAARIAEPAFGTHAYVVDRIDEGHADPVRAQGDLAFVDLYARAVPPATRFVLDRLD</sequence>
<gene>
    <name evidence="1" type="ORF">DJ70_06855</name>
</gene>
<proteinExistence type="predicted"/>
<evidence type="ECO:0000313" key="1">
    <source>
        <dbReference type="EMBL" id="OYR57040.1"/>
    </source>
</evidence>
<protein>
    <submittedName>
        <fullName evidence="1">Uncharacterized protein</fullName>
    </submittedName>
</protein>
<name>A0A256IKH1_9EURY</name>
<reference evidence="1 2" key="1">
    <citation type="journal article" date="2014" name="Front. Microbiol.">
        <title>Population and genomic analysis of the genus Halorubrum.</title>
        <authorList>
            <person name="Fullmer M.S."/>
            <person name="Soucy S.M."/>
            <person name="Swithers K.S."/>
            <person name="Makkay A.M."/>
            <person name="Wheeler R."/>
            <person name="Ventosa A."/>
            <person name="Gogarten J.P."/>
            <person name="Papke R.T."/>
        </authorList>
    </citation>
    <scope>NUCLEOTIDE SEQUENCE [LARGE SCALE GENOMIC DNA]</scope>
    <source>
        <strain evidence="1 2">Cb34</strain>
    </source>
</reference>
<dbReference type="PROSITE" id="PS51318">
    <property type="entry name" value="TAT"/>
    <property type="match status" value="1"/>
</dbReference>
<dbReference type="AlphaFoldDB" id="A0A256IKH1"/>
<dbReference type="InterPro" id="IPR006311">
    <property type="entry name" value="TAT_signal"/>
</dbReference>
<dbReference type="EMBL" id="NHPJ01000070">
    <property type="protein sequence ID" value="OYR57040.1"/>
    <property type="molecule type" value="Genomic_DNA"/>
</dbReference>
<keyword evidence="2" id="KW-1185">Reference proteome</keyword>
<dbReference type="OrthoDB" id="303040at2157"/>
<accession>A0A256IKH1</accession>
<comment type="caution">
    <text evidence="1">The sequence shown here is derived from an EMBL/GenBank/DDBJ whole genome shotgun (WGS) entry which is preliminary data.</text>
</comment>
<dbReference type="Proteomes" id="UP000216308">
    <property type="component" value="Unassembled WGS sequence"/>
</dbReference>